<dbReference type="InterPro" id="IPR002559">
    <property type="entry name" value="Transposase_11"/>
</dbReference>
<proteinExistence type="predicted"/>
<evidence type="ECO:0000259" key="1">
    <source>
        <dbReference type="Pfam" id="PF01609"/>
    </source>
</evidence>
<protein>
    <recommendedName>
        <fullName evidence="1">Transposase IS4-like domain-containing protein</fullName>
    </recommendedName>
</protein>
<sequence>MKETILALFKILKIKINWYYQYLNQQVGPGRRWKYSLKSIIFTAIIYVIKQFTSSYQLTNFLEDRHYPQAEKFRQLRGFDKLGIPDRRTIERRFKNIFHFFRIIIQKMGLTIVSLKIVNKQGRVVDSTRTKAYGNVWHKKQKLKGEIPKCGNIDKEAEWGKNSQGWDYGYNAHIFGSIKPICAPLDLIVKTANIADEVVYEKFIDNLNQSNKYILADGRYDSGKLYKLTGIRKCRLIAGIYKKIGKLATGARKRLFNFLQTDKGKKLYQQRSTSIEPTNRHLKCVFPCLKRATIKGLKNVSLYWHAGTLLYQLAIIYNHQMKRPLKHIKSIIY</sequence>
<accession>A0A2M6XRS7</accession>
<comment type="caution">
    <text evidence="2">The sequence shown here is derived from an EMBL/GenBank/DDBJ whole genome shotgun (WGS) entry which is preliminary data.</text>
</comment>
<dbReference type="GO" id="GO:0003677">
    <property type="term" value="F:DNA binding"/>
    <property type="evidence" value="ECO:0007669"/>
    <property type="project" value="InterPro"/>
</dbReference>
<feature type="domain" description="Transposase IS4-like" evidence="1">
    <location>
        <begin position="121"/>
        <end position="311"/>
    </location>
</feature>
<dbReference type="Pfam" id="PF01609">
    <property type="entry name" value="DDE_Tnp_1"/>
    <property type="match status" value="1"/>
</dbReference>
<evidence type="ECO:0000313" key="2">
    <source>
        <dbReference type="EMBL" id="PIU10333.1"/>
    </source>
</evidence>
<dbReference type="AlphaFoldDB" id="A0A2M6XRS7"/>
<gene>
    <name evidence="2" type="ORF">COT27_03870</name>
</gene>
<dbReference type="EMBL" id="PEXX01000055">
    <property type="protein sequence ID" value="PIU10333.1"/>
    <property type="molecule type" value="Genomic_DNA"/>
</dbReference>
<reference evidence="3" key="1">
    <citation type="submission" date="2017-09" db="EMBL/GenBank/DDBJ databases">
        <title>Depth-based differentiation of microbial function through sediment-hosted aquifers and enrichment of novel symbionts in the deep terrestrial subsurface.</title>
        <authorList>
            <person name="Probst A.J."/>
            <person name="Ladd B."/>
            <person name="Jarett J.K."/>
            <person name="Geller-Mcgrath D.E."/>
            <person name="Sieber C.M.K."/>
            <person name="Emerson J.B."/>
            <person name="Anantharaman K."/>
            <person name="Thomas B.C."/>
            <person name="Malmstrom R."/>
            <person name="Stieglmeier M."/>
            <person name="Klingl A."/>
            <person name="Woyke T."/>
            <person name="Ryan C.M."/>
            <person name="Banfield J.F."/>
        </authorList>
    </citation>
    <scope>NUCLEOTIDE SEQUENCE [LARGE SCALE GENOMIC DNA]</scope>
</reference>
<dbReference type="Proteomes" id="UP000230586">
    <property type="component" value="Unassembled WGS sequence"/>
</dbReference>
<dbReference type="GO" id="GO:0004803">
    <property type="term" value="F:transposase activity"/>
    <property type="evidence" value="ECO:0007669"/>
    <property type="project" value="InterPro"/>
</dbReference>
<organism evidence="2 3">
    <name type="scientific">Candidatus Kuenenbacteria bacterium CG08_land_8_20_14_0_20_37_23</name>
    <dbReference type="NCBI Taxonomy" id="1974617"/>
    <lineage>
        <taxon>Bacteria</taxon>
        <taxon>Candidatus Kueneniibacteriota</taxon>
    </lineage>
</organism>
<dbReference type="GO" id="GO:0006313">
    <property type="term" value="P:DNA transposition"/>
    <property type="evidence" value="ECO:0007669"/>
    <property type="project" value="InterPro"/>
</dbReference>
<evidence type="ECO:0000313" key="3">
    <source>
        <dbReference type="Proteomes" id="UP000230586"/>
    </source>
</evidence>
<name>A0A2M6XRS7_9BACT</name>